<evidence type="ECO:0000313" key="2">
    <source>
        <dbReference type="Proteomes" id="UP000612362"/>
    </source>
</evidence>
<dbReference type="AlphaFoldDB" id="A0A8J3MXZ6"/>
<name>A0A8J3MXZ6_9CHLR</name>
<sequence>MLEREGAIYGTRESRVCESAGYPWSENRQWPQMLLEVAIHAATSSSLPPLMLNEKVLLIQLSYQQARERLLALGNTKGVKTY</sequence>
<proteinExistence type="predicted"/>
<evidence type="ECO:0000313" key="1">
    <source>
        <dbReference type="EMBL" id="GHO49130.1"/>
    </source>
</evidence>
<dbReference type="EMBL" id="BNJF01000004">
    <property type="protein sequence ID" value="GHO49130.1"/>
    <property type="molecule type" value="Genomic_DNA"/>
</dbReference>
<keyword evidence="2" id="KW-1185">Reference proteome</keyword>
<protein>
    <submittedName>
        <fullName evidence="1">Uncharacterized protein</fullName>
    </submittedName>
</protein>
<reference evidence="1" key="1">
    <citation type="submission" date="2020-10" db="EMBL/GenBank/DDBJ databases">
        <title>Taxonomic study of unclassified bacteria belonging to the class Ktedonobacteria.</title>
        <authorList>
            <person name="Yabe S."/>
            <person name="Wang C.M."/>
            <person name="Zheng Y."/>
            <person name="Sakai Y."/>
            <person name="Cavaletti L."/>
            <person name="Monciardini P."/>
            <person name="Donadio S."/>
        </authorList>
    </citation>
    <scope>NUCLEOTIDE SEQUENCE</scope>
    <source>
        <strain evidence="1">SOSP1-1</strain>
    </source>
</reference>
<organism evidence="1 2">
    <name type="scientific">Ktedonospora formicarum</name>
    <dbReference type="NCBI Taxonomy" id="2778364"/>
    <lineage>
        <taxon>Bacteria</taxon>
        <taxon>Bacillati</taxon>
        <taxon>Chloroflexota</taxon>
        <taxon>Ktedonobacteria</taxon>
        <taxon>Ktedonobacterales</taxon>
        <taxon>Ktedonobacteraceae</taxon>
        <taxon>Ktedonospora</taxon>
    </lineage>
</organism>
<dbReference type="Proteomes" id="UP000612362">
    <property type="component" value="Unassembled WGS sequence"/>
</dbReference>
<accession>A0A8J3MXZ6</accession>
<gene>
    <name evidence="1" type="ORF">KSX_72930</name>
</gene>
<comment type="caution">
    <text evidence="1">The sequence shown here is derived from an EMBL/GenBank/DDBJ whole genome shotgun (WGS) entry which is preliminary data.</text>
</comment>